<dbReference type="Proteomes" id="UP000008177">
    <property type="component" value="Unplaced contigs"/>
</dbReference>
<protein>
    <recommendedName>
        <fullName evidence="1">Aminoglycoside phosphotransferase domain-containing protein</fullName>
    </recommendedName>
</protein>
<evidence type="ECO:0000259" key="1">
    <source>
        <dbReference type="Pfam" id="PF01636"/>
    </source>
</evidence>
<accession>G2YE63</accession>
<dbReference type="PANTHER" id="PTHR21310:SF54">
    <property type="entry name" value="AMINOGLYCOSIDE PHOSPHOTRANSFERASE DOMAIN-CONTAINING PROTEIN"/>
    <property type="match status" value="1"/>
</dbReference>
<dbReference type="AlphaFoldDB" id="G2YE63"/>
<dbReference type="InterPro" id="IPR051678">
    <property type="entry name" value="AGP_Transferase"/>
</dbReference>
<sequence>MYQFTGPVNLIVRALGEENLARNNRSVFTYSDLHWSSILVDQGKLSGIIDWECAGFLPEYWEFTKAMCKILLHENKMELMRRAFGNEYEKELKAEMKLWEMTPFGC</sequence>
<evidence type="ECO:0000313" key="2">
    <source>
        <dbReference type="EMBL" id="CCD50061.1"/>
    </source>
</evidence>
<dbReference type="InterPro" id="IPR002575">
    <property type="entry name" value="Aminoglycoside_PTrfase"/>
</dbReference>
<dbReference type="InParanoid" id="G2YE63"/>
<dbReference type="STRING" id="999810.G2YE63"/>
<evidence type="ECO:0000313" key="3">
    <source>
        <dbReference type="Proteomes" id="UP000008177"/>
    </source>
</evidence>
<dbReference type="OrthoDB" id="2906425at2759"/>
<dbReference type="SUPFAM" id="SSF56112">
    <property type="entry name" value="Protein kinase-like (PK-like)"/>
    <property type="match status" value="1"/>
</dbReference>
<dbReference type="Pfam" id="PF01636">
    <property type="entry name" value="APH"/>
    <property type="match status" value="1"/>
</dbReference>
<reference evidence="3" key="1">
    <citation type="journal article" date="2011" name="PLoS Genet.">
        <title>Genomic analysis of the necrotrophic fungal pathogens Sclerotinia sclerotiorum and Botrytis cinerea.</title>
        <authorList>
            <person name="Amselem J."/>
            <person name="Cuomo C.A."/>
            <person name="van Kan J.A."/>
            <person name="Viaud M."/>
            <person name="Benito E.P."/>
            <person name="Couloux A."/>
            <person name="Coutinho P.M."/>
            <person name="de Vries R.P."/>
            <person name="Dyer P.S."/>
            <person name="Fillinger S."/>
            <person name="Fournier E."/>
            <person name="Gout L."/>
            <person name="Hahn M."/>
            <person name="Kohn L."/>
            <person name="Lapalu N."/>
            <person name="Plummer K.M."/>
            <person name="Pradier J.M."/>
            <person name="Quevillon E."/>
            <person name="Sharon A."/>
            <person name="Simon A."/>
            <person name="ten Have A."/>
            <person name="Tudzynski B."/>
            <person name="Tudzynski P."/>
            <person name="Wincker P."/>
            <person name="Andrew M."/>
            <person name="Anthouard V."/>
            <person name="Beever R.E."/>
            <person name="Beffa R."/>
            <person name="Benoit I."/>
            <person name="Bouzid O."/>
            <person name="Brault B."/>
            <person name="Chen Z."/>
            <person name="Choquer M."/>
            <person name="Collemare J."/>
            <person name="Cotton P."/>
            <person name="Danchin E.G."/>
            <person name="Da Silva C."/>
            <person name="Gautier A."/>
            <person name="Giraud C."/>
            <person name="Giraud T."/>
            <person name="Gonzalez C."/>
            <person name="Grossetete S."/>
            <person name="Guldener U."/>
            <person name="Henrissat B."/>
            <person name="Howlett B.J."/>
            <person name="Kodira C."/>
            <person name="Kretschmer M."/>
            <person name="Lappartient A."/>
            <person name="Leroch M."/>
            <person name="Levis C."/>
            <person name="Mauceli E."/>
            <person name="Neuveglise C."/>
            <person name="Oeser B."/>
            <person name="Pearson M."/>
            <person name="Poulain J."/>
            <person name="Poussereau N."/>
            <person name="Quesneville H."/>
            <person name="Rascle C."/>
            <person name="Schumacher J."/>
            <person name="Segurens B."/>
            <person name="Sexton A."/>
            <person name="Silva E."/>
            <person name="Sirven C."/>
            <person name="Soanes D.M."/>
            <person name="Talbot N.J."/>
            <person name="Templeton M."/>
            <person name="Yandava C."/>
            <person name="Yarden O."/>
            <person name="Zeng Q."/>
            <person name="Rollins J.A."/>
            <person name="Lebrun M.H."/>
            <person name="Dickman M."/>
        </authorList>
    </citation>
    <scope>NUCLEOTIDE SEQUENCE [LARGE SCALE GENOMIC DNA]</scope>
    <source>
        <strain evidence="3">T4</strain>
    </source>
</reference>
<dbReference type="PANTHER" id="PTHR21310">
    <property type="entry name" value="AMINOGLYCOSIDE PHOSPHOTRANSFERASE-RELATED-RELATED"/>
    <property type="match status" value="1"/>
</dbReference>
<name>G2YE63_BOTF4</name>
<feature type="domain" description="Aminoglycoside phosphotransferase" evidence="1">
    <location>
        <begin position="19"/>
        <end position="99"/>
    </location>
</feature>
<dbReference type="Gene3D" id="3.90.1200.10">
    <property type="match status" value="1"/>
</dbReference>
<organism evidence="2 3">
    <name type="scientific">Botryotinia fuckeliana (strain T4)</name>
    <name type="common">Noble rot fungus</name>
    <name type="synonym">Botrytis cinerea</name>
    <dbReference type="NCBI Taxonomy" id="999810"/>
    <lineage>
        <taxon>Eukaryota</taxon>
        <taxon>Fungi</taxon>
        <taxon>Dikarya</taxon>
        <taxon>Ascomycota</taxon>
        <taxon>Pezizomycotina</taxon>
        <taxon>Leotiomycetes</taxon>
        <taxon>Helotiales</taxon>
        <taxon>Sclerotiniaceae</taxon>
        <taxon>Botrytis</taxon>
    </lineage>
</organism>
<gene>
    <name evidence="2" type="ORF">BofuT4_P093330.1</name>
</gene>
<dbReference type="InterPro" id="IPR011009">
    <property type="entry name" value="Kinase-like_dom_sf"/>
</dbReference>
<dbReference type="EMBL" id="FQ790322">
    <property type="protein sequence ID" value="CCD50061.1"/>
    <property type="molecule type" value="Genomic_DNA"/>
</dbReference>
<dbReference type="HOGENOM" id="CLU_2222844_0_0_1"/>
<proteinExistence type="predicted"/>